<dbReference type="VEuPathDB" id="FungiDB:FOMG_18270"/>
<dbReference type="InterPro" id="IPR011009">
    <property type="entry name" value="Kinase-like_dom_sf"/>
</dbReference>
<dbReference type="VEuPathDB" id="FungiDB:FOXG_21766"/>
<dbReference type="Proteomes" id="UP000219369">
    <property type="component" value="Unassembled WGS sequence"/>
</dbReference>
<dbReference type="EMBL" id="FMJY01000013">
    <property type="protein sequence ID" value="SCO92737.1"/>
    <property type="molecule type" value="Genomic_DNA"/>
</dbReference>
<dbReference type="AlphaFoldDB" id="A0A2H3TVW8"/>
<accession>A0A2H3TVW8</accession>
<name>A0A2H3TVW8_FUSOX</name>
<evidence type="ECO:0000313" key="2">
    <source>
        <dbReference type="Proteomes" id="UP000219369"/>
    </source>
</evidence>
<dbReference type="OrthoDB" id="5152837at2759"/>
<reference evidence="2" key="1">
    <citation type="submission" date="2016-09" db="EMBL/GenBank/DDBJ databases">
        <authorList>
            <person name="Guldener U."/>
        </authorList>
    </citation>
    <scope>NUCLEOTIDE SEQUENCE [LARGE SCALE GENOMIC DNA]</scope>
    <source>
        <strain evidence="2">V64-1</strain>
    </source>
</reference>
<sequence>MSTLIRRKQAFCVLNARRSKHAAVPCYLHRHPDSDYQRHRQQSHGKMWVGQHRHLINRQLVRIKQLPRASLSICEKLSCISHDNVVRPESFYYETENDNFFIVFEYLHLNVFDLFPLHPEEVSCIMKQIVAGLHHLKSLEMVFGIDIIQVNEYGIIKIVLDWNWEFCADGILCDANEGYIVAYLEGVMATMAQSCLDLPKEASDFLADGELPSLDDPYIYGAAGPRLLTTAVQFALRAKLLANDESQRT</sequence>
<dbReference type="SUPFAM" id="SSF56112">
    <property type="entry name" value="Protein kinase-like (PK-like)"/>
    <property type="match status" value="1"/>
</dbReference>
<proteinExistence type="predicted"/>
<evidence type="ECO:0008006" key="3">
    <source>
        <dbReference type="Google" id="ProtNLM"/>
    </source>
</evidence>
<protein>
    <recommendedName>
        <fullName evidence="3">Protein kinase domain-containing protein</fullName>
    </recommendedName>
</protein>
<organism evidence="1 2">
    <name type="scientific">Fusarium oxysporum</name>
    <name type="common">Fusarium vascular wilt</name>
    <dbReference type="NCBI Taxonomy" id="5507"/>
    <lineage>
        <taxon>Eukaryota</taxon>
        <taxon>Fungi</taxon>
        <taxon>Dikarya</taxon>
        <taxon>Ascomycota</taxon>
        <taxon>Pezizomycotina</taxon>
        <taxon>Sordariomycetes</taxon>
        <taxon>Hypocreomycetidae</taxon>
        <taxon>Hypocreales</taxon>
        <taxon>Nectriaceae</taxon>
        <taxon>Fusarium</taxon>
        <taxon>Fusarium oxysporum species complex</taxon>
    </lineage>
</organism>
<evidence type="ECO:0000313" key="1">
    <source>
        <dbReference type="EMBL" id="SCO92737.1"/>
    </source>
</evidence>
<dbReference type="Gene3D" id="1.10.510.10">
    <property type="entry name" value="Transferase(Phosphotransferase) domain 1"/>
    <property type="match status" value="1"/>
</dbReference>
<gene>
    <name evidence="1" type="ORF">FRV6_16865</name>
</gene>